<proteinExistence type="predicted"/>
<name>A0A917UX52_9MICO</name>
<reference evidence="1" key="1">
    <citation type="journal article" date="2014" name="Int. J. Syst. Evol. Microbiol.">
        <title>Complete genome sequence of Corynebacterium casei LMG S-19264T (=DSM 44701T), isolated from a smear-ripened cheese.</title>
        <authorList>
            <consortium name="US DOE Joint Genome Institute (JGI-PGF)"/>
            <person name="Walter F."/>
            <person name="Albersmeier A."/>
            <person name="Kalinowski J."/>
            <person name="Ruckert C."/>
        </authorList>
    </citation>
    <scope>NUCLEOTIDE SEQUENCE</scope>
    <source>
        <strain evidence="1">CGMCC 1.8984</strain>
    </source>
</reference>
<reference evidence="1" key="2">
    <citation type="submission" date="2020-09" db="EMBL/GenBank/DDBJ databases">
        <authorList>
            <person name="Sun Q."/>
            <person name="Zhou Y."/>
        </authorList>
    </citation>
    <scope>NUCLEOTIDE SEQUENCE</scope>
    <source>
        <strain evidence="1">CGMCC 1.8984</strain>
    </source>
</reference>
<evidence type="ECO:0000313" key="1">
    <source>
        <dbReference type="EMBL" id="GGJ91642.1"/>
    </source>
</evidence>
<gene>
    <name evidence="1" type="ORF">GCM10011372_32650</name>
</gene>
<dbReference type="RefSeq" id="WP_188744467.1">
    <property type="nucleotide sequence ID" value="NZ_BAABFW010000050.1"/>
</dbReference>
<dbReference type="EMBL" id="BMMD01000025">
    <property type="protein sequence ID" value="GGJ91642.1"/>
    <property type="molecule type" value="Genomic_DNA"/>
</dbReference>
<keyword evidence="2" id="KW-1185">Reference proteome</keyword>
<accession>A0A917UX52</accession>
<evidence type="ECO:0000313" key="2">
    <source>
        <dbReference type="Proteomes" id="UP000636956"/>
    </source>
</evidence>
<organism evidence="1 2">
    <name type="scientific">Agromyces bauzanensis</name>
    <dbReference type="NCBI Taxonomy" id="1308924"/>
    <lineage>
        <taxon>Bacteria</taxon>
        <taxon>Bacillati</taxon>
        <taxon>Actinomycetota</taxon>
        <taxon>Actinomycetes</taxon>
        <taxon>Micrococcales</taxon>
        <taxon>Microbacteriaceae</taxon>
        <taxon>Agromyces</taxon>
    </lineage>
</organism>
<sequence length="81" mass="8194">MTLTVASVTDCSSVCSADAPAPTDAIVVPEGYTPARLELPISGEPGRVQFVLAPEEVSQGLSFGVFGDVTATSTFTVASAC</sequence>
<comment type="caution">
    <text evidence="1">The sequence shown here is derived from an EMBL/GenBank/DDBJ whole genome shotgun (WGS) entry which is preliminary data.</text>
</comment>
<protein>
    <submittedName>
        <fullName evidence="1">Uncharacterized protein</fullName>
    </submittedName>
</protein>
<dbReference type="AlphaFoldDB" id="A0A917UX52"/>
<dbReference type="Proteomes" id="UP000636956">
    <property type="component" value="Unassembled WGS sequence"/>
</dbReference>